<dbReference type="AlphaFoldDB" id="A0A0H2S8U1"/>
<dbReference type="InParanoid" id="A0A0H2S8U1"/>
<proteinExistence type="predicted"/>
<reference evidence="2 3" key="1">
    <citation type="submission" date="2015-04" db="EMBL/GenBank/DDBJ databases">
        <title>Complete genome sequence of Schizopora paradoxa KUC8140, a cosmopolitan wood degrader in East Asia.</title>
        <authorList>
            <consortium name="DOE Joint Genome Institute"/>
            <person name="Min B."/>
            <person name="Park H."/>
            <person name="Jang Y."/>
            <person name="Kim J.-J."/>
            <person name="Kim K.H."/>
            <person name="Pangilinan J."/>
            <person name="Lipzen A."/>
            <person name="Riley R."/>
            <person name="Grigoriev I.V."/>
            <person name="Spatafora J.W."/>
            <person name="Choi I.-G."/>
        </authorList>
    </citation>
    <scope>NUCLEOTIDE SEQUENCE [LARGE SCALE GENOMIC DNA]</scope>
    <source>
        <strain evidence="2 3">KUC8140</strain>
    </source>
</reference>
<evidence type="ECO:0000313" key="2">
    <source>
        <dbReference type="EMBL" id="KLO20690.1"/>
    </source>
</evidence>
<dbReference type="InterPro" id="IPR036291">
    <property type="entry name" value="NAD(P)-bd_dom_sf"/>
</dbReference>
<dbReference type="OrthoDB" id="275457at2759"/>
<organism evidence="2 3">
    <name type="scientific">Schizopora paradoxa</name>
    <dbReference type="NCBI Taxonomy" id="27342"/>
    <lineage>
        <taxon>Eukaryota</taxon>
        <taxon>Fungi</taxon>
        <taxon>Dikarya</taxon>
        <taxon>Basidiomycota</taxon>
        <taxon>Agaricomycotina</taxon>
        <taxon>Agaricomycetes</taxon>
        <taxon>Hymenochaetales</taxon>
        <taxon>Schizoporaceae</taxon>
        <taxon>Schizopora</taxon>
    </lineage>
</organism>
<gene>
    <name evidence="2" type="ORF">SCHPADRAFT_934512</name>
</gene>
<dbReference type="InterPro" id="IPR001509">
    <property type="entry name" value="Epimerase_deHydtase"/>
</dbReference>
<dbReference type="PANTHER" id="PTHR12126">
    <property type="entry name" value="NADH-UBIQUINONE OXIDOREDUCTASE 39 KDA SUBUNIT-RELATED"/>
    <property type="match status" value="1"/>
</dbReference>
<dbReference type="EMBL" id="KQ085882">
    <property type="protein sequence ID" value="KLO20690.1"/>
    <property type="molecule type" value="Genomic_DNA"/>
</dbReference>
<dbReference type="Proteomes" id="UP000053477">
    <property type="component" value="Unassembled WGS sequence"/>
</dbReference>
<feature type="domain" description="NAD-dependent epimerase/dehydratase" evidence="1">
    <location>
        <begin position="11"/>
        <end position="214"/>
    </location>
</feature>
<protein>
    <submittedName>
        <fullName evidence="2">NAD-binding protein</fullName>
    </submittedName>
</protein>
<dbReference type="GO" id="GO:0005739">
    <property type="term" value="C:mitochondrion"/>
    <property type="evidence" value="ECO:0007669"/>
    <property type="project" value="TreeGrafter"/>
</dbReference>
<dbReference type="CDD" id="cd05271">
    <property type="entry name" value="NDUFA9_like_SDR_a"/>
    <property type="match status" value="1"/>
</dbReference>
<evidence type="ECO:0000259" key="1">
    <source>
        <dbReference type="Pfam" id="PF01370"/>
    </source>
</evidence>
<name>A0A0H2S8U1_9AGAM</name>
<keyword evidence="3" id="KW-1185">Reference proteome</keyword>
<dbReference type="STRING" id="27342.A0A0H2S8U1"/>
<dbReference type="SUPFAM" id="SSF51735">
    <property type="entry name" value="NAD(P)-binding Rossmann-fold domains"/>
    <property type="match status" value="1"/>
</dbReference>
<accession>A0A0H2S8U1</accession>
<dbReference type="Pfam" id="PF01370">
    <property type="entry name" value="Epimerase"/>
    <property type="match status" value="1"/>
</dbReference>
<sequence length="326" mass="35408">MQTQRVQKVVLCGAGFLGNYIAKALMNDVASYQAIRRVQLTSRNPEKTYAKLKQEVPSDRLLAPVEADITNPQSLDSAFKGADVVVSLVGILQGSPKQFETIQWHGAENVAAAAKSAGAKLIHISAIGADKDSNIPYARTKALGEEAVTSICKDATIIRPSIVFGPGDGFFARFAALSKFLPFMPVFGGGSTKFQPVYAGDVAKAVEIASRTFDKEAMTSTNGKIIEAGGPDIFTYRDIMNLVLTHTKRTRPILSLPFFVGKMQGLVLEQLPTNLFTLTRDQVEQLKIDNVASSNPPQNHVMLVDLLRKFGDEPPMSAHKILPSYL</sequence>
<evidence type="ECO:0000313" key="3">
    <source>
        <dbReference type="Proteomes" id="UP000053477"/>
    </source>
</evidence>
<dbReference type="InterPro" id="IPR051207">
    <property type="entry name" value="ComplexI_NDUFA9_subunit"/>
</dbReference>
<dbReference type="PANTHER" id="PTHR12126:SF11">
    <property type="entry name" value="NADH DEHYDROGENASE [UBIQUINONE] 1 ALPHA SUBCOMPLEX SUBUNIT 9, MITOCHONDRIAL"/>
    <property type="match status" value="1"/>
</dbReference>
<dbReference type="Gene3D" id="3.40.50.720">
    <property type="entry name" value="NAD(P)-binding Rossmann-like Domain"/>
    <property type="match status" value="1"/>
</dbReference>
<dbReference type="GO" id="GO:0044877">
    <property type="term" value="F:protein-containing complex binding"/>
    <property type="evidence" value="ECO:0007669"/>
    <property type="project" value="TreeGrafter"/>
</dbReference>